<dbReference type="Proteomes" id="UP000800041">
    <property type="component" value="Unassembled WGS sequence"/>
</dbReference>
<name>A0A6G1H0K1_9PEZI</name>
<keyword evidence="4" id="KW-1185">Reference proteome</keyword>
<evidence type="ECO:0000313" key="3">
    <source>
        <dbReference type="EMBL" id="KAF1986746.1"/>
    </source>
</evidence>
<evidence type="ECO:0000256" key="2">
    <source>
        <dbReference type="SAM" id="Phobius"/>
    </source>
</evidence>
<feature type="region of interest" description="Disordered" evidence="1">
    <location>
        <begin position="1"/>
        <end position="31"/>
    </location>
</feature>
<gene>
    <name evidence="3" type="ORF">K402DRAFT_65348</name>
</gene>
<sequence>MRRDSRATFVGPRRMEDERLNGSEASLDGELERPEDFCTPLLALVFSVEVNVAILDVLILPAFDRAFFHLH</sequence>
<reference evidence="3" key="1">
    <citation type="journal article" date="2020" name="Stud. Mycol.">
        <title>101 Dothideomycetes genomes: a test case for predicting lifestyles and emergence of pathogens.</title>
        <authorList>
            <person name="Haridas S."/>
            <person name="Albert R."/>
            <person name="Binder M."/>
            <person name="Bloem J."/>
            <person name="Labutti K."/>
            <person name="Salamov A."/>
            <person name="Andreopoulos B."/>
            <person name="Baker S."/>
            <person name="Barry K."/>
            <person name="Bills G."/>
            <person name="Bluhm B."/>
            <person name="Cannon C."/>
            <person name="Castanera R."/>
            <person name="Culley D."/>
            <person name="Daum C."/>
            <person name="Ezra D."/>
            <person name="Gonzalez J."/>
            <person name="Henrissat B."/>
            <person name="Kuo A."/>
            <person name="Liang C."/>
            <person name="Lipzen A."/>
            <person name="Lutzoni F."/>
            <person name="Magnuson J."/>
            <person name="Mondo S."/>
            <person name="Nolan M."/>
            <person name="Ohm R."/>
            <person name="Pangilinan J."/>
            <person name="Park H.-J."/>
            <person name="Ramirez L."/>
            <person name="Alfaro M."/>
            <person name="Sun H."/>
            <person name="Tritt A."/>
            <person name="Yoshinaga Y."/>
            <person name="Zwiers L.-H."/>
            <person name="Turgeon B."/>
            <person name="Goodwin S."/>
            <person name="Spatafora J."/>
            <person name="Crous P."/>
            <person name="Grigoriev I."/>
        </authorList>
    </citation>
    <scope>NUCLEOTIDE SEQUENCE</scope>
    <source>
        <strain evidence="3">CBS 113979</strain>
    </source>
</reference>
<proteinExistence type="predicted"/>
<dbReference type="EMBL" id="ML977155">
    <property type="protein sequence ID" value="KAF1986746.1"/>
    <property type="molecule type" value="Genomic_DNA"/>
</dbReference>
<evidence type="ECO:0000256" key="1">
    <source>
        <dbReference type="SAM" id="MobiDB-lite"/>
    </source>
</evidence>
<feature type="transmembrane region" description="Helical" evidence="2">
    <location>
        <begin position="41"/>
        <end position="63"/>
    </location>
</feature>
<protein>
    <submittedName>
        <fullName evidence="3">Uncharacterized protein</fullName>
    </submittedName>
</protein>
<keyword evidence="2" id="KW-1133">Transmembrane helix</keyword>
<keyword evidence="2" id="KW-0812">Transmembrane</keyword>
<organism evidence="3 4">
    <name type="scientific">Aulographum hederae CBS 113979</name>
    <dbReference type="NCBI Taxonomy" id="1176131"/>
    <lineage>
        <taxon>Eukaryota</taxon>
        <taxon>Fungi</taxon>
        <taxon>Dikarya</taxon>
        <taxon>Ascomycota</taxon>
        <taxon>Pezizomycotina</taxon>
        <taxon>Dothideomycetes</taxon>
        <taxon>Pleosporomycetidae</taxon>
        <taxon>Aulographales</taxon>
        <taxon>Aulographaceae</taxon>
    </lineage>
</organism>
<accession>A0A6G1H0K1</accession>
<dbReference type="AlphaFoldDB" id="A0A6G1H0K1"/>
<evidence type="ECO:0000313" key="4">
    <source>
        <dbReference type="Proteomes" id="UP000800041"/>
    </source>
</evidence>
<keyword evidence="2" id="KW-0472">Membrane</keyword>